<evidence type="ECO:0000313" key="4">
    <source>
        <dbReference type="EMBL" id="CAA9313204.1"/>
    </source>
</evidence>
<accession>A0A6J4KR89</accession>
<feature type="domain" description="FHA" evidence="3">
    <location>
        <begin position="342"/>
        <end position="397"/>
    </location>
</feature>
<dbReference type="EC" id="2.3.1.12" evidence="4"/>
<gene>
    <name evidence="4" type="ORF">AVDCRST_MAG46-297</name>
</gene>
<feature type="compositionally biased region" description="Pro residues" evidence="2">
    <location>
        <begin position="175"/>
        <end position="194"/>
    </location>
</feature>
<dbReference type="Pfam" id="PF00498">
    <property type="entry name" value="FHA"/>
    <property type="match status" value="1"/>
</dbReference>
<evidence type="ECO:0000256" key="1">
    <source>
        <dbReference type="ARBA" id="ARBA00022553"/>
    </source>
</evidence>
<organism evidence="4">
    <name type="scientific">uncultured Nocardioidaceae bacterium</name>
    <dbReference type="NCBI Taxonomy" id="253824"/>
    <lineage>
        <taxon>Bacteria</taxon>
        <taxon>Bacillati</taxon>
        <taxon>Actinomycetota</taxon>
        <taxon>Actinomycetes</taxon>
        <taxon>Propionibacteriales</taxon>
        <taxon>Nocardioidaceae</taxon>
        <taxon>environmental samples</taxon>
    </lineage>
</organism>
<dbReference type="InterPro" id="IPR000253">
    <property type="entry name" value="FHA_dom"/>
</dbReference>
<evidence type="ECO:0000259" key="3">
    <source>
        <dbReference type="PROSITE" id="PS50006"/>
    </source>
</evidence>
<dbReference type="GO" id="GO:0004742">
    <property type="term" value="F:dihydrolipoyllysine-residue acetyltransferase activity"/>
    <property type="evidence" value="ECO:0007669"/>
    <property type="project" value="UniProtKB-EC"/>
</dbReference>
<reference evidence="4" key="1">
    <citation type="submission" date="2020-02" db="EMBL/GenBank/DDBJ databases">
        <authorList>
            <person name="Meier V. D."/>
        </authorList>
    </citation>
    <scope>NUCLEOTIDE SEQUENCE</scope>
    <source>
        <strain evidence="4">AVDCRST_MAG46</strain>
    </source>
</reference>
<keyword evidence="4" id="KW-0670">Pyruvate</keyword>
<evidence type="ECO:0000256" key="2">
    <source>
        <dbReference type="SAM" id="MobiDB-lite"/>
    </source>
</evidence>
<keyword evidence="4" id="KW-0012">Acyltransferase</keyword>
<dbReference type="InterPro" id="IPR008984">
    <property type="entry name" value="SMAD_FHA_dom_sf"/>
</dbReference>
<feature type="compositionally biased region" description="Low complexity" evidence="2">
    <location>
        <begin position="195"/>
        <end position="205"/>
    </location>
</feature>
<dbReference type="SUPFAM" id="SSF49879">
    <property type="entry name" value="SMAD/FHA domain"/>
    <property type="match status" value="1"/>
</dbReference>
<sequence length="438" mass="46263">MSTTLGTVTCVPHQGDGLVARLGGDLFLVVGGEPAAQEFLLGVCWEVAARGGDGRALVRGLAGHATSAGDDMPACVALAPSGDRMVVFVHGDAEVESGDLFKLSGRESVAWVDRIVPWPLAVVTATLTGAGGLAHGAYDLRDGAVPGAGFTLTTLDRAGAAPAPPPTPAAEQAAPQPPVVEPEPASSPEPPPAPVVAEASAPVEVSPEKIPTAEWDAPPTPRGSDRPKVADVEPAAFESVIIGIPGHETDLHDHDVDDEPEPQRAPLPIAGERQLREHADDRPQVRGVYCKNNHFNDPRQLFCAVCGINMVQQTPILAHGPRPPLGVLVLDDGSVFQLDEEYVLGRDPQHDESVASGRRRALPLDDDYKTVSRAHARIEMNDWDVYLFDNGSANGTFAAAEGDTTWSPVPPGQPYPLQAGTRILIGRRTLIYNTHRAS</sequence>
<feature type="region of interest" description="Disordered" evidence="2">
    <location>
        <begin position="156"/>
        <end position="229"/>
    </location>
</feature>
<dbReference type="CDD" id="cd00060">
    <property type="entry name" value="FHA"/>
    <property type="match status" value="1"/>
</dbReference>
<protein>
    <submittedName>
        <fullName evidence="4">Dihydrolipoamide acetyltransferase component of pyruvate dehydrogenase complex</fullName>
        <ecNumber evidence="4">2.3.1.12</ecNumber>
    </submittedName>
</protein>
<keyword evidence="1" id="KW-0597">Phosphoprotein</keyword>
<name>A0A6J4KR89_9ACTN</name>
<proteinExistence type="predicted"/>
<keyword evidence="4" id="KW-0808">Transferase</keyword>
<dbReference type="EMBL" id="CADCUD010000021">
    <property type="protein sequence ID" value="CAA9313204.1"/>
    <property type="molecule type" value="Genomic_DNA"/>
</dbReference>
<dbReference type="PROSITE" id="PS50006">
    <property type="entry name" value="FHA_DOMAIN"/>
    <property type="match status" value="1"/>
</dbReference>
<dbReference type="AlphaFoldDB" id="A0A6J4KR89"/>
<dbReference type="Gene3D" id="2.60.200.20">
    <property type="match status" value="1"/>
</dbReference>